<comment type="caution">
    <text evidence="3">The sequence shown here is derived from an EMBL/GenBank/DDBJ whole genome shotgun (WGS) entry which is preliminary data.</text>
</comment>
<feature type="compositionally biased region" description="Low complexity" evidence="1">
    <location>
        <begin position="70"/>
        <end position="79"/>
    </location>
</feature>
<sequence length="168" mass="18744">MAPGTGRHDDGEFDYSQNDELRMCGMAGDDEDDDVHEDAAMLFDRSATDPLLVDDFDPPVDMADADGGQSEAATASSNSSELASYLDCDTISQLDDEFDIMQWWHEHKLTYSVLSVLAKDILIVPMSTISSESTFSLTGRIIEERRWRLNPETVDALTCIKDWEKAEP</sequence>
<dbReference type="InterPro" id="IPR012337">
    <property type="entry name" value="RNaseH-like_sf"/>
</dbReference>
<feature type="region of interest" description="Disordered" evidence="1">
    <location>
        <begin position="54"/>
        <end position="79"/>
    </location>
</feature>
<accession>A0A811R419</accession>
<name>A0A811R419_9POAL</name>
<dbReference type="InterPro" id="IPR008906">
    <property type="entry name" value="HATC_C_dom"/>
</dbReference>
<organism evidence="3 4">
    <name type="scientific">Miscanthus lutarioriparius</name>
    <dbReference type="NCBI Taxonomy" id="422564"/>
    <lineage>
        <taxon>Eukaryota</taxon>
        <taxon>Viridiplantae</taxon>
        <taxon>Streptophyta</taxon>
        <taxon>Embryophyta</taxon>
        <taxon>Tracheophyta</taxon>
        <taxon>Spermatophyta</taxon>
        <taxon>Magnoliopsida</taxon>
        <taxon>Liliopsida</taxon>
        <taxon>Poales</taxon>
        <taxon>Poaceae</taxon>
        <taxon>PACMAD clade</taxon>
        <taxon>Panicoideae</taxon>
        <taxon>Andropogonodae</taxon>
        <taxon>Andropogoneae</taxon>
        <taxon>Saccharinae</taxon>
        <taxon>Miscanthus</taxon>
    </lineage>
</organism>
<keyword evidence="4" id="KW-1185">Reference proteome</keyword>
<dbReference type="PANTHER" id="PTHR23272">
    <property type="entry name" value="BED FINGER-RELATED"/>
    <property type="match status" value="1"/>
</dbReference>
<proteinExistence type="predicted"/>
<dbReference type="EMBL" id="CAJGYO010000013">
    <property type="protein sequence ID" value="CAD6264786.1"/>
    <property type="molecule type" value="Genomic_DNA"/>
</dbReference>
<evidence type="ECO:0000313" key="3">
    <source>
        <dbReference type="EMBL" id="CAD6264786.1"/>
    </source>
</evidence>
<dbReference type="SUPFAM" id="SSF53098">
    <property type="entry name" value="Ribonuclease H-like"/>
    <property type="match status" value="1"/>
</dbReference>
<gene>
    <name evidence="3" type="ORF">NCGR_LOCUS48091</name>
</gene>
<dbReference type="Proteomes" id="UP000604825">
    <property type="component" value="Unassembled WGS sequence"/>
</dbReference>
<reference evidence="3" key="1">
    <citation type="submission" date="2020-10" db="EMBL/GenBank/DDBJ databases">
        <authorList>
            <person name="Han B."/>
            <person name="Lu T."/>
            <person name="Zhao Q."/>
            <person name="Huang X."/>
            <person name="Zhao Y."/>
        </authorList>
    </citation>
    <scope>NUCLEOTIDE SEQUENCE</scope>
</reference>
<protein>
    <recommendedName>
        <fullName evidence="2">HAT C-terminal dimerisation domain-containing protein</fullName>
    </recommendedName>
</protein>
<dbReference type="PANTHER" id="PTHR23272:SF161">
    <property type="entry name" value="ZINC FINGER BED DOMAIN-CONTAINING PROTEIN RICESLEEPER 1-LIKE"/>
    <property type="match status" value="1"/>
</dbReference>
<evidence type="ECO:0000259" key="2">
    <source>
        <dbReference type="Pfam" id="PF05699"/>
    </source>
</evidence>
<feature type="domain" description="HAT C-terminal dimerisation" evidence="2">
    <location>
        <begin position="81"/>
        <end position="163"/>
    </location>
</feature>
<evidence type="ECO:0000313" key="4">
    <source>
        <dbReference type="Proteomes" id="UP000604825"/>
    </source>
</evidence>
<dbReference type="Pfam" id="PF05699">
    <property type="entry name" value="Dimer_Tnp_hAT"/>
    <property type="match status" value="1"/>
</dbReference>
<dbReference type="OrthoDB" id="660234at2759"/>
<dbReference type="AlphaFoldDB" id="A0A811R419"/>
<evidence type="ECO:0000256" key="1">
    <source>
        <dbReference type="SAM" id="MobiDB-lite"/>
    </source>
</evidence>
<dbReference type="GO" id="GO:0046983">
    <property type="term" value="F:protein dimerization activity"/>
    <property type="evidence" value="ECO:0007669"/>
    <property type="project" value="InterPro"/>
</dbReference>